<feature type="region of interest" description="Disordered" evidence="12">
    <location>
        <begin position="346"/>
        <end position="375"/>
    </location>
</feature>
<evidence type="ECO:0000313" key="16">
    <source>
        <dbReference type="Proteomes" id="UP000887013"/>
    </source>
</evidence>
<dbReference type="OrthoDB" id="8693905at2759"/>
<dbReference type="SMART" id="SM00220">
    <property type="entry name" value="S_TKc"/>
    <property type="match status" value="1"/>
</dbReference>
<evidence type="ECO:0000256" key="10">
    <source>
        <dbReference type="ARBA" id="ARBA00022840"/>
    </source>
</evidence>
<keyword evidence="8 11" id="KW-0547">Nucleotide-binding</keyword>
<dbReference type="EC" id="2.7.11.1" evidence="3"/>
<dbReference type="PROSITE" id="PS00107">
    <property type="entry name" value="PROTEIN_KINASE_ATP"/>
    <property type="match status" value="1"/>
</dbReference>
<protein>
    <recommendedName>
        <fullName evidence="3">non-specific serine/threonine protein kinase</fullName>
        <ecNumber evidence="3">2.7.11.1</ecNumber>
    </recommendedName>
</protein>
<dbReference type="Gene3D" id="1.10.510.10">
    <property type="entry name" value="Transferase(Phosphotransferase) domain 1"/>
    <property type="match status" value="1"/>
</dbReference>
<evidence type="ECO:0000259" key="14">
    <source>
        <dbReference type="PROSITE" id="PS50951"/>
    </source>
</evidence>
<keyword evidence="4" id="KW-0963">Cytoplasm</keyword>
<dbReference type="Pfam" id="PF11629">
    <property type="entry name" value="Mst1_SARAH"/>
    <property type="match status" value="1"/>
</dbReference>
<keyword evidence="10 11" id="KW-0067">ATP-binding</keyword>
<dbReference type="Pfam" id="PF00069">
    <property type="entry name" value="Pkinase"/>
    <property type="match status" value="1"/>
</dbReference>
<dbReference type="GO" id="GO:0043068">
    <property type="term" value="P:positive regulation of programmed cell death"/>
    <property type="evidence" value="ECO:0007669"/>
    <property type="project" value="UniProtKB-ARBA"/>
</dbReference>
<dbReference type="GO" id="GO:0005524">
    <property type="term" value="F:ATP binding"/>
    <property type="evidence" value="ECO:0007669"/>
    <property type="project" value="UniProtKB-UniRule"/>
</dbReference>
<evidence type="ECO:0000256" key="12">
    <source>
        <dbReference type="SAM" id="MobiDB-lite"/>
    </source>
</evidence>
<feature type="domain" description="Protein kinase" evidence="13">
    <location>
        <begin position="20"/>
        <end position="271"/>
    </location>
</feature>
<dbReference type="InterPro" id="IPR036674">
    <property type="entry name" value="p53_tetramer_sf"/>
</dbReference>
<dbReference type="InterPro" id="IPR050629">
    <property type="entry name" value="STE20/SPS1-PAK"/>
</dbReference>
<keyword evidence="7" id="KW-0808">Transferase</keyword>
<feature type="binding site" evidence="11">
    <location>
        <position position="49"/>
    </location>
    <ligand>
        <name>ATP</name>
        <dbReference type="ChEBI" id="CHEBI:30616"/>
    </ligand>
</feature>
<dbReference type="CDD" id="cd06612">
    <property type="entry name" value="STKc_MST1_2"/>
    <property type="match status" value="1"/>
</dbReference>
<keyword evidence="16" id="KW-1185">Reference proteome</keyword>
<keyword evidence="9" id="KW-0418">Kinase</keyword>
<evidence type="ECO:0000256" key="9">
    <source>
        <dbReference type="ARBA" id="ARBA00022777"/>
    </source>
</evidence>
<dbReference type="GO" id="GO:0010508">
    <property type="term" value="P:positive regulation of autophagy"/>
    <property type="evidence" value="ECO:0007669"/>
    <property type="project" value="UniProtKB-ARBA"/>
</dbReference>
<comment type="similarity">
    <text evidence="2">Belongs to the protein kinase superfamily. STE Ser/Thr protein kinase family. STE20 subfamily.</text>
</comment>
<dbReference type="GO" id="GO:0005737">
    <property type="term" value="C:cytoplasm"/>
    <property type="evidence" value="ECO:0007669"/>
    <property type="project" value="UniProtKB-SubCell"/>
</dbReference>
<evidence type="ECO:0000256" key="6">
    <source>
        <dbReference type="ARBA" id="ARBA00022553"/>
    </source>
</evidence>
<dbReference type="Gene3D" id="4.10.170.10">
    <property type="entry name" value="p53-like tetramerisation domain"/>
    <property type="match status" value="1"/>
</dbReference>
<comment type="subcellular location">
    <subcellularLocation>
        <location evidence="1">Cytoplasm</location>
    </subcellularLocation>
</comment>
<dbReference type="Proteomes" id="UP000887013">
    <property type="component" value="Unassembled WGS sequence"/>
</dbReference>
<feature type="compositionally biased region" description="Basic and acidic residues" evidence="12">
    <location>
        <begin position="364"/>
        <end position="375"/>
    </location>
</feature>
<dbReference type="FunFam" id="4.10.170.10:FF:000002">
    <property type="entry name" value="serine/threonine-protein kinase 3"/>
    <property type="match status" value="1"/>
</dbReference>
<organism evidence="15 16">
    <name type="scientific">Nephila pilipes</name>
    <name type="common">Giant wood spider</name>
    <name type="synonym">Nephila maculata</name>
    <dbReference type="NCBI Taxonomy" id="299642"/>
    <lineage>
        <taxon>Eukaryota</taxon>
        <taxon>Metazoa</taxon>
        <taxon>Ecdysozoa</taxon>
        <taxon>Arthropoda</taxon>
        <taxon>Chelicerata</taxon>
        <taxon>Arachnida</taxon>
        <taxon>Araneae</taxon>
        <taxon>Araneomorphae</taxon>
        <taxon>Entelegynae</taxon>
        <taxon>Araneoidea</taxon>
        <taxon>Nephilidae</taxon>
        <taxon>Nephila</taxon>
    </lineage>
</organism>
<dbReference type="CDD" id="cd21884">
    <property type="entry name" value="SARAH_MST_Hpo"/>
    <property type="match status" value="1"/>
</dbReference>
<evidence type="ECO:0000256" key="11">
    <source>
        <dbReference type="PROSITE-ProRule" id="PRU10141"/>
    </source>
</evidence>
<evidence type="ECO:0000313" key="15">
    <source>
        <dbReference type="EMBL" id="GFS95400.1"/>
    </source>
</evidence>
<evidence type="ECO:0000256" key="5">
    <source>
        <dbReference type="ARBA" id="ARBA00022527"/>
    </source>
</evidence>
<evidence type="ECO:0000256" key="3">
    <source>
        <dbReference type="ARBA" id="ARBA00012513"/>
    </source>
</evidence>
<dbReference type="GO" id="GO:0051262">
    <property type="term" value="P:protein tetramerization"/>
    <property type="evidence" value="ECO:0007669"/>
    <property type="project" value="InterPro"/>
</dbReference>
<dbReference type="InterPro" id="IPR017441">
    <property type="entry name" value="Protein_kinase_ATP_BS"/>
</dbReference>
<gene>
    <name evidence="15" type="primary">STK3</name>
    <name evidence="15" type="ORF">NPIL_598871</name>
</gene>
<evidence type="ECO:0000256" key="2">
    <source>
        <dbReference type="ARBA" id="ARBA00008874"/>
    </source>
</evidence>
<keyword evidence="5" id="KW-0723">Serine/threonine-protein kinase</keyword>
<dbReference type="GO" id="GO:0004674">
    <property type="term" value="F:protein serine/threonine kinase activity"/>
    <property type="evidence" value="ECO:0007669"/>
    <property type="project" value="UniProtKB-KW"/>
</dbReference>
<dbReference type="InterPro" id="IPR011009">
    <property type="entry name" value="Kinase-like_dom_sf"/>
</dbReference>
<evidence type="ECO:0000256" key="7">
    <source>
        <dbReference type="ARBA" id="ARBA00022679"/>
    </source>
</evidence>
<dbReference type="InterPro" id="IPR011524">
    <property type="entry name" value="SARAH_dom"/>
</dbReference>
<name>A0A8X6N5J9_NEPPI</name>
<dbReference type="InterPro" id="IPR000719">
    <property type="entry name" value="Prot_kinase_dom"/>
</dbReference>
<dbReference type="InterPro" id="IPR024205">
    <property type="entry name" value="Mst1_2_SARAH_domain"/>
</dbReference>
<evidence type="ECO:0000256" key="1">
    <source>
        <dbReference type="ARBA" id="ARBA00004496"/>
    </source>
</evidence>
<proteinExistence type="inferred from homology"/>
<evidence type="ECO:0000256" key="8">
    <source>
        <dbReference type="ARBA" id="ARBA00022741"/>
    </source>
</evidence>
<dbReference type="PANTHER" id="PTHR48012">
    <property type="entry name" value="STERILE20-LIKE KINASE, ISOFORM B-RELATED"/>
    <property type="match status" value="1"/>
</dbReference>
<comment type="caution">
    <text evidence="15">The sequence shown here is derived from an EMBL/GenBank/DDBJ whole genome shotgun (WGS) entry which is preliminary data.</text>
</comment>
<dbReference type="AlphaFoldDB" id="A0A8X6N5J9"/>
<evidence type="ECO:0000259" key="13">
    <source>
        <dbReference type="PROSITE" id="PS50011"/>
    </source>
</evidence>
<sequence>MCELEKLSEENLARQPEEVFDIICKLGKGSYGSVYKAMHKESGQILAIKQVSVNTDLQEIIKEISIMQQCESPFIVKYYGSYFKGNDLWIVMEYCGGGSLSDIMRLRKKTLTEEEIATVSNDTLKGLEYLHNRRKIHRDIKAGNILLNNEGHAKLADFGVAGQLTDTMAKRNTVIGTPYWMAPEVIQEIGYDCAADVWSLGITAIEIAEGKPPYGDMHPMRAIFMIPTRPPPSFSNPDHWSADFIDFVSKCLVKSPHERASAVDLLQHSFIKSAKPVSILQDLVTEVKEIRENETRKRLHNMDHVDEVDANAKEIIDVDSNTLIRSNTDSNKDDTLRAPIDSKTLITRDNNGTEPDLGTFIVNSDKDDGDSTEKSSDVVFNEMNGYHRSYGVDGIHRTELRLKHITNSLPLTNQQNGTLSNESYPSQNKRFAVHLNKESNNKSSPGFQELTKSQSSLTTLDFSFLKSLSYDELSQRMTSLDLEMEREIEELRLRYQSKRQAILNAMDAKKKGLRNF</sequence>
<dbReference type="PROSITE" id="PS50011">
    <property type="entry name" value="PROTEIN_KINASE_DOM"/>
    <property type="match status" value="1"/>
</dbReference>
<dbReference type="EMBL" id="BMAW01100526">
    <property type="protein sequence ID" value="GFS95400.1"/>
    <property type="molecule type" value="Genomic_DNA"/>
</dbReference>
<dbReference type="SUPFAM" id="SSF56112">
    <property type="entry name" value="Protein kinase-like (PK-like)"/>
    <property type="match status" value="1"/>
</dbReference>
<keyword evidence="6" id="KW-0597">Phosphoprotein</keyword>
<reference evidence="15" key="1">
    <citation type="submission" date="2020-08" db="EMBL/GenBank/DDBJ databases">
        <title>Multicomponent nature underlies the extraordinary mechanical properties of spider dragline silk.</title>
        <authorList>
            <person name="Kono N."/>
            <person name="Nakamura H."/>
            <person name="Mori M."/>
            <person name="Yoshida Y."/>
            <person name="Ohtoshi R."/>
            <person name="Malay A.D."/>
            <person name="Moran D.A.P."/>
            <person name="Tomita M."/>
            <person name="Numata K."/>
            <person name="Arakawa K."/>
        </authorList>
    </citation>
    <scope>NUCLEOTIDE SEQUENCE</scope>
</reference>
<dbReference type="PROSITE" id="PS50951">
    <property type="entry name" value="SARAH"/>
    <property type="match status" value="1"/>
</dbReference>
<accession>A0A8X6N5J9</accession>
<dbReference type="FunFam" id="1.10.510.10:FF:000075">
    <property type="entry name" value="Serine/threonine-protein kinase 3"/>
    <property type="match status" value="1"/>
</dbReference>
<evidence type="ECO:0000256" key="4">
    <source>
        <dbReference type="ARBA" id="ARBA00022490"/>
    </source>
</evidence>
<dbReference type="FunFam" id="3.30.200.20:FF:000040">
    <property type="entry name" value="Dual specificity mitogen-activated protein kinase kinase"/>
    <property type="match status" value="1"/>
</dbReference>
<dbReference type="PANTHER" id="PTHR48012:SF2">
    <property type="entry name" value="STERILE20-LIKE KINASE, ISOFORM B"/>
    <property type="match status" value="1"/>
</dbReference>
<dbReference type="GO" id="GO:0007165">
    <property type="term" value="P:signal transduction"/>
    <property type="evidence" value="ECO:0007669"/>
    <property type="project" value="InterPro"/>
</dbReference>
<feature type="domain" description="SARAH" evidence="14">
    <location>
        <begin position="462"/>
        <end position="509"/>
    </location>
</feature>